<evidence type="ECO:0000313" key="2">
    <source>
        <dbReference type="Proteomes" id="UP000292447"/>
    </source>
</evidence>
<reference evidence="2" key="1">
    <citation type="submission" date="2019-03" db="EMBL/GenBank/DDBJ databases">
        <title>Snf2 controls pulcherriminic acid biosynthesis and connects pigmentation and antifungal activity of the yeast Metschnikowia pulcherrima.</title>
        <authorList>
            <person name="Gore-Lloyd D."/>
            <person name="Sumann I."/>
            <person name="Brachmann A.O."/>
            <person name="Schneeberger K."/>
            <person name="Ortiz-Merino R.A."/>
            <person name="Moreno-Beltran M."/>
            <person name="Schlaefli M."/>
            <person name="Kirner P."/>
            <person name="Santos Kron A."/>
            <person name="Wolfe K.H."/>
            <person name="Piel J."/>
            <person name="Ahrens C.H."/>
            <person name="Henk D."/>
            <person name="Freimoser F.M."/>
        </authorList>
    </citation>
    <scope>NUCLEOTIDE SEQUENCE [LARGE SCALE GENOMIC DNA]</scope>
    <source>
        <strain evidence="2">APC 1.2</strain>
    </source>
</reference>
<accession>A0A4P6XSA3</accession>
<dbReference type="AlphaFoldDB" id="A0A4P6XSA3"/>
<gene>
    <name evidence="1" type="ORF">METSCH_C06730</name>
</gene>
<evidence type="ECO:0000313" key="1">
    <source>
        <dbReference type="EMBL" id="QBM88694.1"/>
    </source>
</evidence>
<dbReference type="EMBL" id="CP034458">
    <property type="protein sequence ID" value="QBM88694.1"/>
    <property type="molecule type" value="Genomic_DNA"/>
</dbReference>
<proteinExistence type="predicted"/>
<sequence>MMFYNYLIYIPNLNLLQVLLVGVVVLRNLHREHVSLLVVVKNLERGQVVHNNVGASVSNLLRVVSGANTNNHGTGLLTCGDTGRSILENGDFLLVGAVAQSGSGVLVAHRVGLTLGDLLGRDESVWLSDVHQLQPFRGQRQGTGCDNGPSLQTVLGLLLGELVERFHKLNGARNWSGVLAERVWNGTLPGSHLLLNGVLRRPFGNDIEGSASVRGSDDFLGVDMWSGLAEVSPELGDGTGRVDQSTVTVEKSGVDLEDGWLFLESHGCCVC</sequence>
<name>A0A4P6XSA3_9ASCO</name>
<dbReference type="Proteomes" id="UP000292447">
    <property type="component" value="Chromosome III"/>
</dbReference>
<protein>
    <submittedName>
        <fullName evidence="1">Uncharacterized protein</fullName>
    </submittedName>
</protein>
<organism evidence="1 2">
    <name type="scientific">Metschnikowia aff. pulcherrima</name>
    <dbReference type="NCBI Taxonomy" id="2163413"/>
    <lineage>
        <taxon>Eukaryota</taxon>
        <taxon>Fungi</taxon>
        <taxon>Dikarya</taxon>
        <taxon>Ascomycota</taxon>
        <taxon>Saccharomycotina</taxon>
        <taxon>Pichiomycetes</taxon>
        <taxon>Metschnikowiaceae</taxon>
        <taxon>Metschnikowia</taxon>
    </lineage>
</organism>
<keyword evidence="2" id="KW-1185">Reference proteome</keyword>